<dbReference type="InParanoid" id="C7YJI7"/>
<dbReference type="PANTHER" id="PTHR31001">
    <property type="entry name" value="UNCHARACTERIZED TRANSCRIPTIONAL REGULATORY PROTEIN"/>
    <property type="match status" value="1"/>
</dbReference>
<dbReference type="PROSITE" id="PS50048">
    <property type="entry name" value="ZN2_CY6_FUNGAL_2"/>
    <property type="match status" value="1"/>
</dbReference>
<dbReference type="AlphaFoldDB" id="C7YJI7"/>
<evidence type="ECO:0000313" key="6">
    <source>
        <dbReference type="EMBL" id="EEU48981.1"/>
    </source>
</evidence>
<gene>
    <name evidence="6" type="ORF">NECHADRAFT_90539</name>
</gene>
<organism evidence="6 7">
    <name type="scientific">Fusarium vanettenii (strain ATCC MYA-4622 / CBS 123669 / FGSC 9596 / NRRL 45880 / 77-13-4)</name>
    <name type="common">Fusarium solani subsp. pisi</name>
    <dbReference type="NCBI Taxonomy" id="660122"/>
    <lineage>
        <taxon>Eukaryota</taxon>
        <taxon>Fungi</taxon>
        <taxon>Dikarya</taxon>
        <taxon>Ascomycota</taxon>
        <taxon>Pezizomycotina</taxon>
        <taxon>Sordariomycetes</taxon>
        <taxon>Hypocreomycetidae</taxon>
        <taxon>Hypocreales</taxon>
        <taxon>Nectriaceae</taxon>
        <taxon>Fusarium</taxon>
        <taxon>Fusarium solani species complex</taxon>
        <taxon>Fusarium vanettenii</taxon>
    </lineage>
</organism>
<sequence length="608" mass="68903">MASRPRPQSSRNIERSCAVCHRRKVRCDKKLPCNQCIRGGFPCSYPPVQDVIRRTRKTTISDVATRISEMEKTIEAFKSGQASPQVPLPTPSTALPARQRISPASETSEGNRREGLLLSKGRVSHYVNEVLFSRVIEQEHDVRTALATPRSESPPSSTFASPFNPMGLISNTSSTVPLASFHPSRSLAMKLWKMFMESVDPCTKIMHVPTTEVRVYTVLQDPSKASAENLGVCFAIYYASATALDRDAVETFLGEDRQTALHRYKAVYLAAMRVNNSGRAVWIMNGLALRAAQSMGLHRDGRKLGLSPFESEIRRRLWWHFLERDGRGGEDYGLQNPSGPNPLYSVDQPRNLHDSDLSPEMKELPESRPGWTRMTLSLVNIQIARAWGRLFQMGWSTEVTPGEDVRAEVVKEASIRAHGILQGCNPLIPEQMMTVVIARFLVQKLDIVSRRQWQSLHQPDDRNFWATENNLLEALSVLEQCNSMWDVEDLSPYHWITRAFPQYHMIFYILRHLCACPRGPNASRAFEAVEKHLATVNRGETGAHRGLMWTVLTTLRERAMAMMQNEGTEAEREPQVSEKGDGEHLLPPDWDTVLQDFPWDMDDFNMTF</sequence>
<dbReference type="GO" id="GO:0005634">
    <property type="term" value="C:nucleus"/>
    <property type="evidence" value="ECO:0007669"/>
    <property type="project" value="UniProtKB-SubCell"/>
</dbReference>
<feature type="domain" description="Zn(2)-C6 fungal-type" evidence="5">
    <location>
        <begin position="16"/>
        <end position="45"/>
    </location>
</feature>
<dbReference type="InterPro" id="IPR007219">
    <property type="entry name" value="XnlR_reg_dom"/>
</dbReference>
<feature type="compositionally biased region" description="Basic and acidic residues" evidence="4">
    <location>
        <begin position="350"/>
        <end position="366"/>
    </location>
</feature>
<keyword evidence="7" id="KW-1185">Reference proteome</keyword>
<dbReference type="KEGG" id="nhe:NECHADRAFT_90539"/>
<dbReference type="Pfam" id="PF00172">
    <property type="entry name" value="Zn_clus"/>
    <property type="match status" value="1"/>
</dbReference>
<dbReference type="GO" id="GO:0006351">
    <property type="term" value="P:DNA-templated transcription"/>
    <property type="evidence" value="ECO:0007669"/>
    <property type="project" value="InterPro"/>
</dbReference>
<feature type="region of interest" description="Disordered" evidence="4">
    <location>
        <begin position="565"/>
        <end position="585"/>
    </location>
</feature>
<dbReference type="SUPFAM" id="SSF57701">
    <property type="entry name" value="Zn2/Cys6 DNA-binding domain"/>
    <property type="match status" value="1"/>
</dbReference>
<dbReference type="GO" id="GO:0000981">
    <property type="term" value="F:DNA-binding transcription factor activity, RNA polymerase II-specific"/>
    <property type="evidence" value="ECO:0007669"/>
    <property type="project" value="InterPro"/>
</dbReference>
<evidence type="ECO:0000256" key="2">
    <source>
        <dbReference type="ARBA" id="ARBA00022723"/>
    </source>
</evidence>
<proteinExistence type="predicted"/>
<dbReference type="EMBL" id="GG698896">
    <property type="protein sequence ID" value="EEU48981.1"/>
    <property type="molecule type" value="Genomic_DNA"/>
</dbReference>
<dbReference type="VEuPathDB" id="FungiDB:NECHADRAFT_90539"/>
<dbReference type="GO" id="GO:0008270">
    <property type="term" value="F:zinc ion binding"/>
    <property type="evidence" value="ECO:0007669"/>
    <property type="project" value="InterPro"/>
</dbReference>
<evidence type="ECO:0000256" key="3">
    <source>
        <dbReference type="ARBA" id="ARBA00023242"/>
    </source>
</evidence>
<dbReference type="Pfam" id="PF04082">
    <property type="entry name" value="Fungal_trans"/>
    <property type="match status" value="1"/>
</dbReference>
<comment type="subcellular location">
    <subcellularLocation>
        <location evidence="1">Nucleus</location>
    </subcellularLocation>
</comment>
<dbReference type="eggNOG" id="ENOG502SMKE">
    <property type="taxonomic scope" value="Eukaryota"/>
</dbReference>
<dbReference type="PROSITE" id="PS00463">
    <property type="entry name" value="ZN2_CY6_FUNGAL_1"/>
    <property type="match status" value="1"/>
</dbReference>
<dbReference type="SMART" id="SM00066">
    <property type="entry name" value="GAL4"/>
    <property type="match status" value="1"/>
</dbReference>
<dbReference type="InterPro" id="IPR036864">
    <property type="entry name" value="Zn2-C6_fun-type_DNA-bd_sf"/>
</dbReference>
<evidence type="ECO:0000313" key="7">
    <source>
        <dbReference type="Proteomes" id="UP000005206"/>
    </source>
</evidence>
<dbReference type="OMA" id="EVCIRQK"/>
<dbReference type="SMART" id="SM00906">
    <property type="entry name" value="Fungal_trans"/>
    <property type="match status" value="1"/>
</dbReference>
<keyword evidence="2" id="KW-0479">Metal-binding</keyword>
<dbReference type="OrthoDB" id="424974at2759"/>
<reference evidence="6 7" key="1">
    <citation type="journal article" date="2009" name="PLoS Genet.">
        <title>The genome of Nectria haematococca: contribution of supernumerary chromosomes to gene expansion.</title>
        <authorList>
            <person name="Coleman J.J."/>
            <person name="Rounsley S.D."/>
            <person name="Rodriguez-Carres M."/>
            <person name="Kuo A."/>
            <person name="Wasmann C.C."/>
            <person name="Grimwood J."/>
            <person name="Schmutz J."/>
            <person name="Taga M."/>
            <person name="White G.J."/>
            <person name="Zhou S."/>
            <person name="Schwartz D.C."/>
            <person name="Freitag M."/>
            <person name="Ma L.J."/>
            <person name="Danchin E.G."/>
            <person name="Henrissat B."/>
            <person name="Coutinho P.M."/>
            <person name="Nelson D.R."/>
            <person name="Straney D."/>
            <person name="Napoli C.A."/>
            <person name="Barker B.M."/>
            <person name="Gribskov M."/>
            <person name="Rep M."/>
            <person name="Kroken S."/>
            <person name="Molnar I."/>
            <person name="Rensing C."/>
            <person name="Kennell J.C."/>
            <person name="Zamora J."/>
            <person name="Farman M.L."/>
            <person name="Selker E.U."/>
            <person name="Salamov A."/>
            <person name="Shapiro H."/>
            <person name="Pangilinan J."/>
            <person name="Lindquist E."/>
            <person name="Lamers C."/>
            <person name="Grigoriev I.V."/>
            <person name="Geiser D.M."/>
            <person name="Covert S.F."/>
            <person name="Temporini E."/>
            <person name="Vanetten H.D."/>
        </authorList>
    </citation>
    <scope>NUCLEOTIDE SEQUENCE [LARGE SCALE GENOMIC DNA]</scope>
    <source>
        <strain evidence="7">ATCC MYA-4622 / CBS 123669 / FGSC 9596 / NRRL 45880 / 77-13-4</strain>
    </source>
</reference>
<dbReference type="CDD" id="cd12148">
    <property type="entry name" value="fungal_TF_MHR"/>
    <property type="match status" value="1"/>
</dbReference>
<feature type="compositionally biased region" description="Basic and acidic residues" evidence="4">
    <location>
        <begin position="569"/>
        <end position="585"/>
    </location>
</feature>
<feature type="region of interest" description="Disordered" evidence="4">
    <location>
        <begin position="330"/>
        <end position="366"/>
    </location>
</feature>
<evidence type="ECO:0000256" key="1">
    <source>
        <dbReference type="ARBA" id="ARBA00004123"/>
    </source>
</evidence>
<dbReference type="CDD" id="cd00067">
    <property type="entry name" value="GAL4"/>
    <property type="match status" value="1"/>
</dbReference>
<name>C7YJI7_FUSV7</name>
<dbReference type="RefSeq" id="XP_003054694.1">
    <property type="nucleotide sequence ID" value="XM_003054648.1"/>
</dbReference>
<dbReference type="HOGENOM" id="CLU_004083_8_0_1"/>
<dbReference type="GeneID" id="9676615"/>
<dbReference type="Proteomes" id="UP000005206">
    <property type="component" value="Chromosome 1"/>
</dbReference>
<keyword evidence="3" id="KW-0539">Nucleus</keyword>
<feature type="region of interest" description="Disordered" evidence="4">
    <location>
        <begin position="77"/>
        <end position="113"/>
    </location>
</feature>
<protein>
    <recommendedName>
        <fullName evidence="5">Zn(2)-C6 fungal-type domain-containing protein</fullName>
    </recommendedName>
</protein>
<dbReference type="GO" id="GO:0003677">
    <property type="term" value="F:DNA binding"/>
    <property type="evidence" value="ECO:0007669"/>
    <property type="project" value="InterPro"/>
</dbReference>
<accession>C7YJI7</accession>
<evidence type="ECO:0000259" key="5">
    <source>
        <dbReference type="PROSITE" id="PS50048"/>
    </source>
</evidence>
<dbReference type="InterPro" id="IPR001138">
    <property type="entry name" value="Zn2Cys6_DnaBD"/>
</dbReference>
<dbReference type="InterPro" id="IPR050613">
    <property type="entry name" value="Sec_Metabolite_Reg"/>
</dbReference>
<evidence type="ECO:0000256" key="4">
    <source>
        <dbReference type="SAM" id="MobiDB-lite"/>
    </source>
</evidence>
<dbReference type="Gene3D" id="4.10.240.10">
    <property type="entry name" value="Zn(2)-C6 fungal-type DNA-binding domain"/>
    <property type="match status" value="1"/>
</dbReference>
<dbReference type="PANTHER" id="PTHR31001:SF57">
    <property type="entry name" value="ZN(II)2CYS6 TRANSCRIPTION FACTOR (EUROFUNG)"/>
    <property type="match status" value="1"/>
</dbReference>